<dbReference type="Proteomes" id="UP001454036">
    <property type="component" value="Unassembled WGS sequence"/>
</dbReference>
<sequence length="413" mass="46512">MENYSYSSYPDSVNSSPRSREIDVENPTWEEQNPSNYKVKLLCSYGGKIHPRTHDNQLTYVGGDTKILSVDRFVKFTNLITKVSSICDREVTFKYQLPGEDLDALISVTNDEDLDHMMMEYDRLCKVSAKPARLRLFLFPVKPIGDRSSFGSTESKSERQWFVDALNSAVADQTPPQASPSADTPDYLFGLEDKAQETRTATQQPQFQGRETEEIHRQIDELQRLQISEQDRSPRYYGDPSQGEYRQQSVTPQQTPFPAGSYYQDVQGTYSHPQSDQPVYFIQTPSGIYQQVRQGYYGMQRMVPEVYREQQLYNPVPQPTHQQQQQQQHNYAASIQSGFMEAPPQPAYSQVTIDGAGRQVYYTTPGGPVAAQPVQAAGTTRFIQANQGIPGGGGPGYIPDVKGATKILQPPSM</sequence>
<dbReference type="FunFam" id="3.10.20.90:FF:000058">
    <property type="entry name" value="Octicosapeptide/phox/Bem1p domain kinase superfamily protein"/>
    <property type="match status" value="1"/>
</dbReference>
<accession>A0AAV3QSZ0</accession>
<evidence type="ECO:0000313" key="3">
    <source>
        <dbReference type="EMBL" id="GAA0167227.1"/>
    </source>
</evidence>
<dbReference type="PANTHER" id="PTHR31066:SF85">
    <property type="entry name" value="OS02G0809100 PROTEIN"/>
    <property type="match status" value="1"/>
</dbReference>
<reference evidence="3 4" key="1">
    <citation type="submission" date="2024-01" db="EMBL/GenBank/DDBJ databases">
        <title>The complete chloroplast genome sequence of Lithospermum erythrorhizon: insights into the phylogenetic relationship among Boraginaceae species and the maternal lineages of purple gromwells.</title>
        <authorList>
            <person name="Okada T."/>
            <person name="Watanabe K."/>
        </authorList>
    </citation>
    <scope>NUCLEOTIDE SEQUENCE [LARGE SCALE GENOMIC DNA]</scope>
</reference>
<protein>
    <recommendedName>
        <fullName evidence="2">PB1 domain-containing protein</fullName>
    </recommendedName>
</protein>
<dbReference type="CDD" id="cd06410">
    <property type="entry name" value="PB1_UP2"/>
    <property type="match status" value="1"/>
</dbReference>
<dbReference type="InterPro" id="IPR053198">
    <property type="entry name" value="Gynoecium_Dev_Regulator"/>
</dbReference>
<dbReference type="AlphaFoldDB" id="A0AAV3QSZ0"/>
<comment type="caution">
    <text evidence="3">The sequence shown here is derived from an EMBL/GenBank/DDBJ whole genome shotgun (WGS) entry which is preliminary data.</text>
</comment>
<proteinExistence type="predicted"/>
<feature type="compositionally biased region" description="Low complexity" evidence="1">
    <location>
        <begin position="1"/>
        <end position="17"/>
    </location>
</feature>
<dbReference type="Pfam" id="PF00564">
    <property type="entry name" value="PB1"/>
    <property type="match status" value="1"/>
</dbReference>
<feature type="compositionally biased region" description="Polar residues" evidence="1">
    <location>
        <begin position="244"/>
        <end position="256"/>
    </location>
</feature>
<dbReference type="SMART" id="SM00666">
    <property type="entry name" value="PB1"/>
    <property type="match status" value="1"/>
</dbReference>
<feature type="region of interest" description="Disordered" evidence="1">
    <location>
        <begin position="1"/>
        <end position="22"/>
    </location>
</feature>
<feature type="region of interest" description="Disordered" evidence="1">
    <location>
        <begin position="224"/>
        <end position="270"/>
    </location>
</feature>
<feature type="domain" description="PB1" evidence="2">
    <location>
        <begin position="53"/>
        <end position="141"/>
    </location>
</feature>
<evidence type="ECO:0000259" key="2">
    <source>
        <dbReference type="SMART" id="SM00666"/>
    </source>
</evidence>
<organism evidence="3 4">
    <name type="scientific">Lithospermum erythrorhizon</name>
    <name type="common">Purple gromwell</name>
    <name type="synonym">Lithospermum officinale var. erythrorhizon</name>
    <dbReference type="NCBI Taxonomy" id="34254"/>
    <lineage>
        <taxon>Eukaryota</taxon>
        <taxon>Viridiplantae</taxon>
        <taxon>Streptophyta</taxon>
        <taxon>Embryophyta</taxon>
        <taxon>Tracheophyta</taxon>
        <taxon>Spermatophyta</taxon>
        <taxon>Magnoliopsida</taxon>
        <taxon>eudicotyledons</taxon>
        <taxon>Gunneridae</taxon>
        <taxon>Pentapetalae</taxon>
        <taxon>asterids</taxon>
        <taxon>lamiids</taxon>
        <taxon>Boraginales</taxon>
        <taxon>Boraginaceae</taxon>
        <taxon>Boraginoideae</taxon>
        <taxon>Lithospermeae</taxon>
        <taxon>Lithospermum</taxon>
    </lineage>
</organism>
<gene>
    <name evidence="3" type="ORF">LIER_22207</name>
</gene>
<dbReference type="InterPro" id="IPR000270">
    <property type="entry name" value="PB1_dom"/>
</dbReference>
<evidence type="ECO:0000313" key="4">
    <source>
        <dbReference type="Proteomes" id="UP001454036"/>
    </source>
</evidence>
<name>A0AAV3QSZ0_LITER</name>
<feature type="compositionally biased region" description="Basic and acidic residues" evidence="1">
    <location>
        <begin position="224"/>
        <end position="234"/>
    </location>
</feature>
<dbReference type="PANTHER" id="PTHR31066">
    <property type="entry name" value="OS05G0427100 PROTEIN-RELATED"/>
    <property type="match status" value="1"/>
</dbReference>
<dbReference type="Gene3D" id="3.10.20.90">
    <property type="entry name" value="Phosphatidylinositol 3-kinase Catalytic Subunit, Chain A, domain 1"/>
    <property type="match status" value="1"/>
</dbReference>
<dbReference type="SUPFAM" id="SSF54277">
    <property type="entry name" value="CAD &amp; PB1 domains"/>
    <property type="match status" value="1"/>
</dbReference>
<keyword evidence="4" id="KW-1185">Reference proteome</keyword>
<dbReference type="EMBL" id="BAABME010006011">
    <property type="protein sequence ID" value="GAA0167227.1"/>
    <property type="molecule type" value="Genomic_DNA"/>
</dbReference>
<evidence type="ECO:0000256" key="1">
    <source>
        <dbReference type="SAM" id="MobiDB-lite"/>
    </source>
</evidence>